<protein>
    <recommendedName>
        <fullName evidence="4">Sel1 repeat family protein</fullName>
    </recommendedName>
</protein>
<gene>
    <name evidence="2" type="ORF">PN838_00990</name>
</gene>
<evidence type="ECO:0000313" key="2">
    <source>
        <dbReference type="EMBL" id="MDC2887690.1"/>
    </source>
</evidence>
<keyword evidence="1" id="KW-0732">Signal</keyword>
<feature type="chain" id="PRO_5045214875" description="Sel1 repeat family protein" evidence="1">
    <location>
        <begin position="26"/>
        <end position="220"/>
    </location>
</feature>
<evidence type="ECO:0000256" key="1">
    <source>
        <dbReference type="SAM" id="SignalP"/>
    </source>
</evidence>
<dbReference type="EMBL" id="JAQOMS010000002">
    <property type="protein sequence ID" value="MDC2887690.1"/>
    <property type="molecule type" value="Genomic_DNA"/>
</dbReference>
<comment type="caution">
    <text evidence="2">The sequence shown here is derived from an EMBL/GenBank/DDBJ whole genome shotgun (WGS) entry which is preliminary data.</text>
</comment>
<keyword evidence="3" id="KW-1185">Reference proteome</keyword>
<feature type="signal peptide" evidence="1">
    <location>
        <begin position="1"/>
        <end position="25"/>
    </location>
</feature>
<proteinExistence type="predicted"/>
<dbReference type="RefSeq" id="WP_272179500.1">
    <property type="nucleotide sequence ID" value="NZ_JAQOMS010000002.1"/>
</dbReference>
<reference evidence="2 3" key="1">
    <citation type="submission" date="2023-01" db="EMBL/GenBank/DDBJ databases">
        <title>Psychrosphaera sp. nov., isolated from marine algae.</title>
        <authorList>
            <person name="Bayburt H."/>
            <person name="Choi B.J."/>
            <person name="Kim J.M."/>
            <person name="Choi D.G."/>
            <person name="Jeon C.O."/>
        </authorList>
    </citation>
    <scope>NUCLEOTIDE SEQUENCE [LARGE SCALE GENOMIC DNA]</scope>
    <source>
        <strain evidence="2 3">G1-22</strain>
    </source>
</reference>
<evidence type="ECO:0008006" key="4">
    <source>
        <dbReference type="Google" id="ProtNLM"/>
    </source>
</evidence>
<accession>A0ABT5FAT8</accession>
<dbReference type="Proteomes" id="UP001528411">
    <property type="component" value="Unassembled WGS sequence"/>
</dbReference>
<evidence type="ECO:0000313" key="3">
    <source>
        <dbReference type="Proteomes" id="UP001528411"/>
    </source>
</evidence>
<name>A0ABT5FAT8_9GAMM</name>
<organism evidence="2 3">
    <name type="scientific">Psychrosphaera algicola</name>
    <dbReference type="NCBI Taxonomy" id="3023714"/>
    <lineage>
        <taxon>Bacteria</taxon>
        <taxon>Pseudomonadati</taxon>
        <taxon>Pseudomonadota</taxon>
        <taxon>Gammaproteobacteria</taxon>
        <taxon>Alteromonadales</taxon>
        <taxon>Pseudoalteromonadaceae</taxon>
        <taxon>Psychrosphaera</taxon>
    </lineage>
</organism>
<sequence>MDVVKSRWAVIFYLAVCLFSNTANALSPIECNNKDAFLQEVYSSIELLNVTDLKNKTHILSALCFDQSHLTFTKLAIADAEDDGRSIVELRDKIANQHLLNKNNPYFHWQLFTVLQSHYWDVDYQVAIETLSKLNVYLNPIANTEIEVRLFVLIGNLYWNAETELQLEHQAYYKEALRFAQQQGNKELLAYVLYHIGDSIPLRNVDSEREFLAKKGNGYS</sequence>